<organism evidence="1 2">
    <name type="scientific">Bifidobacterium parmae</name>
    <dbReference type="NCBI Taxonomy" id="361854"/>
    <lineage>
        <taxon>Bacteria</taxon>
        <taxon>Bacillati</taxon>
        <taxon>Actinomycetota</taxon>
        <taxon>Actinomycetes</taxon>
        <taxon>Bifidobacteriales</taxon>
        <taxon>Bifidobacteriaceae</taxon>
        <taxon>Bifidobacterium</taxon>
    </lineage>
</organism>
<dbReference type="OrthoDB" id="3231829at2"/>
<comment type="caution">
    <text evidence="1">The sequence shown here is derived from an EMBL/GenBank/DDBJ whole genome shotgun (WGS) entry which is preliminary data.</text>
</comment>
<evidence type="ECO:0000313" key="1">
    <source>
        <dbReference type="EMBL" id="PLS26402.1"/>
    </source>
</evidence>
<dbReference type="AlphaFoldDB" id="A0A2N5IWS6"/>
<accession>A0A2N5IWS6</accession>
<proteinExistence type="predicted"/>
<dbReference type="EMBL" id="NMWT01000028">
    <property type="protein sequence ID" value="PLS26402.1"/>
    <property type="molecule type" value="Genomic_DNA"/>
</dbReference>
<dbReference type="PROSITE" id="PS51257">
    <property type="entry name" value="PROKAR_LIPOPROTEIN"/>
    <property type="match status" value="1"/>
</dbReference>
<dbReference type="GO" id="GO:0016301">
    <property type="term" value="F:kinase activity"/>
    <property type="evidence" value="ECO:0007669"/>
    <property type="project" value="UniProtKB-KW"/>
</dbReference>
<reference evidence="1 2" key="1">
    <citation type="submission" date="2017-07" db="EMBL/GenBank/DDBJ databases">
        <title>Bifidobacterium novel species.</title>
        <authorList>
            <person name="Lugli G.A."/>
            <person name="Milani C."/>
            <person name="Duranti S."/>
            <person name="Mangifesta M."/>
        </authorList>
    </citation>
    <scope>NUCLEOTIDE SEQUENCE [LARGE SCALE GENOMIC DNA]</scope>
    <source>
        <strain evidence="1 2">77</strain>
    </source>
</reference>
<name>A0A2N5IWS6_9BIFI</name>
<keyword evidence="1" id="KW-0808">Transferase</keyword>
<keyword evidence="2" id="KW-1185">Reference proteome</keyword>
<evidence type="ECO:0000313" key="2">
    <source>
        <dbReference type="Proteomes" id="UP000235034"/>
    </source>
</evidence>
<keyword evidence="1" id="KW-0418">Kinase</keyword>
<dbReference type="Proteomes" id="UP000235034">
    <property type="component" value="Unassembled WGS sequence"/>
</dbReference>
<gene>
    <name evidence="1" type="ORF">Uis4E_1977</name>
</gene>
<protein>
    <submittedName>
        <fullName evidence="1">Uridine kinase</fullName>
    </submittedName>
</protein>
<dbReference type="RefSeq" id="WP_133125452.1">
    <property type="nucleotide sequence ID" value="NZ_NMWT01000028.1"/>
</dbReference>
<sequence>MIRISATSIDVPGMAVRFAAVMAATLMTLSLMSCTAPSARPAADGAGATDVSAQAGFDDTTDTYPIPTITRRFAACLVSKGFDARVVGERNDQVALLEIDAAGNPKRPKIIDGGDGIITRDWTTDPNLYPNITSTGTISNAVTGDDFPYIIADAATDLAGSPYAARQGDYAACEQANPDFTQGVASTDIDDSHAGKKDKDAVLAFARKARAKGFTWVADPTGDEPLHIVIPDTVPENDVRRFFKECPADGVPVIFSWIGDYPYDTNAVQQGR</sequence>